<accession>A0AA36PCR9</accession>
<sequence length="38" mass="4407">MMFRHPENEYDWQSSDAAVDEVLLINEYTFTEAGLRAG</sequence>
<organism evidence="1 2">
    <name type="scientific">Escherichia coli O25b:H4-ST131</name>
    <dbReference type="NCBI Taxonomy" id="941322"/>
    <lineage>
        <taxon>Bacteria</taxon>
        <taxon>Pseudomonadati</taxon>
        <taxon>Pseudomonadota</taxon>
        <taxon>Gammaproteobacteria</taxon>
        <taxon>Enterobacterales</taxon>
        <taxon>Enterobacteriaceae</taxon>
        <taxon>Escherichia</taxon>
    </lineage>
</organism>
<dbReference type="KEGG" id="ecos:EC958_0001"/>
<reference evidence="1 2" key="1">
    <citation type="journal article" date="2014" name="PLoS ONE">
        <title>The complete genome sequence of Escherichia coli EC958: a high quality reference sequence for the globally disseminated multidrug resistant E. coli O25b:H4-ST131 clone.</title>
        <authorList>
            <person name="Forde B.M."/>
            <person name="Ben Zakour N.L."/>
            <person name="Stanton-Cook M."/>
            <person name="Phan M.D."/>
            <person name="Totsika M."/>
            <person name="Peters K.M."/>
            <person name="Chan K.G."/>
            <person name="Schembri M.A."/>
            <person name="Upton M."/>
            <person name="Beatson S.A."/>
        </authorList>
    </citation>
    <scope>NUCLEOTIDE SEQUENCE [LARGE SCALE GENOMIC DNA]</scope>
    <source>
        <strain evidence="1 2">EC958</strain>
    </source>
</reference>
<evidence type="ECO:0000313" key="2">
    <source>
        <dbReference type="Proteomes" id="UP000032727"/>
    </source>
</evidence>
<proteinExistence type="predicted"/>
<gene>
    <name evidence="1" type="ORF">EC958_0001</name>
</gene>
<protein>
    <submittedName>
        <fullName evidence="1">Uncharacterized protein</fullName>
    </submittedName>
</protein>
<name>A0AA36PCR9_ECOLX</name>
<evidence type="ECO:0000313" key="1">
    <source>
        <dbReference type="EMBL" id="CDN85215.1"/>
    </source>
</evidence>
<dbReference type="EMBL" id="HG941718">
    <property type="protein sequence ID" value="CDN85215.1"/>
    <property type="molecule type" value="Genomic_DNA"/>
</dbReference>
<dbReference type="AlphaFoldDB" id="A0AA36PCR9"/>
<dbReference type="Proteomes" id="UP000032727">
    <property type="component" value="Chromosome I"/>
</dbReference>